<evidence type="ECO:0000313" key="7">
    <source>
        <dbReference type="Proteomes" id="UP001500221"/>
    </source>
</evidence>
<dbReference type="Gene3D" id="3.40.50.720">
    <property type="entry name" value="NAD(P)-binding Rossmann-like Domain"/>
    <property type="match status" value="1"/>
</dbReference>
<gene>
    <name evidence="6" type="ORF">GCM10023340_09310</name>
</gene>
<reference evidence="7" key="1">
    <citation type="journal article" date="2019" name="Int. J. Syst. Evol. Microbiol.">
        <title>The Global Catalogue of Microorganisms (GCM) 10K type strain sequencing project: providing services to taxonomists for standard genome sequencing and annotation.</title>
        <authorList>
            <consortium name="The Broad Institute Genomics Platform"/>
            <consortium name="The Broad Institute Genome Sequencing Center for Infectious Disease"/>
            <person name="Wu L."/>
            <person name="Ma J."/>
        </authorList>
    </citation>
    <scope>NUCLEOTIDE SEQUENCE [LARGE SCALE GENOMIC DNA]</scope>
    <source>
        <strain evidence="7">JCM 18459</strain>
    </source>
</reference>
<feature type="region of interest" description="Disordered" evidence="5">
    <location>
        <begin position="216"/>
        <end position="235"/>
    </location>
</feature>
<dbReference type="Proteomes" id="UP001500221">
    <property type="component" value="Unassembled WGS sequence"/>
</dbReference>
<evidence type="ECO:0000256" key="5">
    <source>
        <dbReference type="SAM" id="MobiDB-lite"/>
    </source>
</evidence>
<dbReference type="EMBL" id="BAABKG010000001">
    <property type="protein sequence ID" value="GAA5143581.1"/>
    <property type="molecule type" value="Genomic_DNA"/>
</dbReference>
<keyword evidence="7" id="KW-1185">Reference proteome</keyword>
<dbReference type="InterPro" id="IPR020904">
    <property type="entry name" value="Sc_DH/Rdtase_CS"/>
</dbReference>
<keyword evidence="2" id="KW-0521">NADP</keyword>
<evidence type="ECO:0000256" key="2">
    <source>
        <dbReference type="ARBA" id="ARBA00022857"/>
    </source>
</evidence>
<dbReference type="PRINTS" id="PR00081">
    <property type="entry name" value="GDHRDH"/>
</dbReference>
<dbReference type="PANTHER" id="PTHR43490">
    <property type="entry name" value="(+)-NEOMENTHOL DEHYDROGENASE"/>
    <property type="match status" value="1"/>
</dbReference>
<dbReference type="PRINTS" id="PR00080">
    <property type="entry name" value="SDRFAMILY"/>
</dbReference>
<name>A0ABP9PAQ2_9ACTN</name>
<dbReference type="RefSeq" id="WP_345455016.1">
    <property type="nucleotide sequence ID" value="NZ_BAABKG010000001.1"/>
</dbReference>
<comment type="caution">
    <text evidence="6">The sequence shown here is derived from an EMBL/GenBank/DDBJ whole genome shotgun (WGS) entry which is preliminary data.</text>
</comment>
<evidence type="ECO:0000256" key="3">
    <source>
        <dbReference type="ARBA" id="ARBA00023002"/>
    </source>
</evidence>
<proteinExistence type="inferred from homology"/>
<evidence type="ECO:0000256" key="1">
    <source>
        <dbReference type="ARBA" id="ARBA00006484"/>
    </source>
</evidence>
<dbReference type="InterPro" id="IPR036291">
    <property type="entry name" value="NAD(P)-bd_dom_sf"/>
</dbReference>
<accession>A0ABP9PAQ2</accession>
<comment type="similarity">
    <text evidence="1 4">Belongs to the short-chain dehydrogenases/reductases (SDR) family.</text>
</comment>
<sequence length="235" mass="24221">MTITFITGANKGLGLETARRLAALGHTVVLGARDPERGRAAAASLGSPHVRFVPIDVTDDASVRAAAADVEAHEGHVDVLVNNAGVIGTAADPAELTGADVHDVLDVNVAGTVRTTTAFLPLLRRSDDPVIVNVSSGMGSLEHTHDPSRPESHVVAPLYTASKAALTMLTTQYAKAFPDVRVNAADPGYTATDLNGHSGPQTVTEGTDAVVALATEGPGHGSGRFVDRHGETTWG</sequence>
<dbReference type="Pfam" id="PF00106">
    <property type="entry name" value="adh_short"/>
    <property type="match status" value="1"/>
</dbReference>
<dbReference type="PANTHER" id="PTHR43490:SF99">
    <property type="entry name" value="SHORT-CHAIN DEHYDROGENASE_REDUCTASE"/>
    <property type="match status" value="1"/>
</dbReference>
<keyword evidence="3" id="KW-0560">Oxidoreductase</keyword>
<dbReference type="InterPro" id="IPR002347">
    <property type="entry name" value="SDR_fam"/>
</dbReference>
<dbReference type="SUPFAM" id="SSF51735">
    <property type="entry name" value="NAD(P)-binding Rossmann-fold domains"/>
    <property type="match status" value="1"/>
</dbReference>
<organism evidence="6 7">
    <name type="scientific">Nocardioides marinquilinus</name>
    <dbReference type="NCBI Taxonomy" id="1210400"/>
    <lineage>
        <taxon>Bacteria</taxon>
        <taxon>Bacillati</taxon>
        <taxon>Actinomycetota</taxon>
        <taxon>Actinomycetes</taxon>
        <taxon>Propionibacteriales</taxon>
        <taxon>Nocardioidaceae</taxon>
        <taxon>Nocardioides</taxon>
    </lineage>
</organism>
<evidence type="ECO:0000313" key="6">
    <source>
        <dbReference type="EMBL" id="GAA5143581.1"/>
    </source>
</evidence>
<feature type="compositionally biased region" description="Basic and acidic residues" evidence="5">
    <location>
        <begin position="225"/>
        <end position="235"/>
    </location>
</feature>
<dbReference type="PROSITE" id="PS00061">
    <property type="entry name" value="ADH_SHORT"/>
    <property type="match status" value="1"/>
</dbReference>
<evidence type="ECO:0000256" key="4">
    <source>
        <dbReference type="RuleBase" id="RU000363"/>
    </source>
</evidence>
<protein>
    <submittedName>
        <fullName evidence="6">SDR family NAD(P)-dependent oxidoreductase</fullName>
    </submittedName>
</protein>